<feature type="compositionally biased region" description="Basic residues" evidence="1">
    <location>
        <begin position="1"/>
        <end position="10"/>
    </location>
</feature>
<protein>
    <submittedName>
        <fullName evidence="3">Uncharacterized protein</fullName>
    </submittedName>
</protein>
<dbReference type="Proteomes" id="UP000275267">
    <property type="component" value="Unassembled WGS sequence"/>
</dbReference>
<sequence>MNIYSRKLKMRKDLKGPEMPQSSLDVTSDAQNRETKNAAECMKQASSIIGAFRLYLIIILTISLSPW</sequence>
<organism evidence="3 4">
    <name type="scientific">Panicum miliaceum</name>
    <name type="common">Proso millet</name>
    <name type="synonym">Broomcorn millet</name>
    <dbReference type="NCBI Taxonomy" id="4540"/>
    <lineage>
        <taxon>Eukaryota</taxon>
        <taxon>Viridiplantae</taxon>
        <taxon>Streptophyta</taxon>
        <taxon>Embryophyta</taxon>
        <taxon>Tracheophyta</taxon>
        <taxon>Spermatophyta</taxon>
        <taxon>Magnoliopsida</taxon>
        <taxon>Liliopsida</taxon>
        <taxon>Poales</taxon>
        <taxon>Poaceae</taxon>
        <taxon>PACMAD clade</taxon>
        <taxon>Panicoideae</taxon>
        <taxon>Panicodae</taxon>
        <taxon>Paniceae</taxon>
        <taxon>Panicinae</taxon>
        <taxon>Panicum</taxon>
        <taxon>Panicum sect. Panicum</taxon>
    </lineage>
</organism>
<dbReference type="EMBL" id="PQIB02000017">
    <property type="protein sequence ID" value="RLM58417.1"/>
    <property type="molecule type" value="Genomic_DNA"/>
</dbReference>
<feature type="compositionally biased region" description="Polar residues" evidence="1">
    <location>
        <begin position="20"/>
        <end position="30"/>
    </location>
</feature>
<gene>
    <name evidence="3" type="ORF">C2845_PM18G09190</name>
</gene>
<evidence type="ECO:0000256" key="1">
    <source>
        <dbReference type="SAM" id="MobiDB-lite"/>
    </source>
</evidence>
<keyword evidence="4" id="KW-1185">Reference proteome</keyword>
<reference evidence="4" key="1">
    <citation type="journal article" date="2019" name="Nat. Commun.">
        <title>The genome of broomcorn millet.</title>
        <authorList>
            <person name="Zou C."/>
            <person name="Miki D."/>
            <person name="Li D."/>
            <person name="Tang Q."/>
            <person name="Xiao L."/>
            <person name="Rajput S."/>
            <person name="Deng P."/>
            <person name="Jia W."/>
            <person name="Huang R."/>
            <person name="Zhang M."/>
            <person name="Sun Y."/>
            <person name="Hu J."/>
            <person name="Fu X."/>
            <person name="Schnable P.S."/>
            <person name="Li F."/>
            <person name="Zhang H."/>
            <person name="Feng B."/>
            <person name="Zhu X."/>
            <person name="Liu R."/>
            <person name="Schnable J.C."/>
            <person name="Zhu J.-K."/>
            <person name="Zhang H."/>
        </authorList>
    </citation>
    <scope>NUCLEOTIDE SEQUENCE [LARGE SCALE GENOMIC DNA]</scope>
</reference>
<keyword evidence="2" id="KW-0812">Transmembrane</keyword>
<name>A0A3L6PI14_PANMI</name>
<evidence type="ECO:0000313" key="4">
    <source>
        <dbReference type="Proteomes" id="UP000275267"/>
    </source>
</evidence>
<keyword evidence="2" id="KW-1133">Transmembrane helix</keyword>
<dbReference type="AlphaFoldDB" id="A0A3L6PI14"/>
<feature type="region of interest" description="Disordered" evidence="1">
    <location>
        <begin position="1"/>
        <end position="32"/>
    </location>
</feature>
<evidence type="ECO:0000313" key="3">
    <source>
        <dbReference type="EMBL" id="RLM58417.1"/>
    </source>
</evidence>
<comment type="caution">
    <text evidence="3">The sequence shown here is derived from an EMBL/GenBank/DDBJ whole genome shotgun (WGS) entry which is preliminary data.</text>
</comment>
<keyword evidence="2" id="KW-0472">Membrane</keyword>
<evidence type="ECO:0000256" key="2">
    <source>
        <dbReference type="SAM" id="Phobius"/>
    </source>
</evidence>
<feature type="transmembrane region" description="Helical" evidence="2">
    <location>
        <begin position="45"/>
        <end position="64"/>
    </location>
</feature>
<proteinExistence type="predicted"/>
<accession>A0A3L6PI14</accession>